<accession>A0A835HQH3</accession>
<proteinExistence type="predicted"/>
<protein>
    <submittedName>
        <fullName evidence="2">Uncharacterized protein</fullName>
    </submittedName>
</protein>
<feature type="compositionally biased region" description="Basic and acidic residues" evidence="1">
    <location>
        <begin position="182"/>
        <end position="194"/>
    </location>
</feature>
<sequence length="220" mass="23924">MDLSEFEVPPDARKEAGAPSNLVVVQGTVAIAIAPTQGNTSLKEVVEGRQKRDQRRSYAAAAARPKYGRNIGTFISSNSRSSGLDLLKMDLSKVKDLVAEKWSLAGNCMIIPLVVTQHSIDDQAETQSNGDKNGQENNGEKDETVLSKNQRKRWRIKNKAVVDTVTVAQNNSVEGGGETIPEAEKEATLSEKEVNTQSTQVIQANKDTENVVNENDDTSI</sequence>
<name>A0A835HQH3_9MAGN</name>
<organism evidence="2 3">
    <name type="scientific">Coptis chinensis</name>
    <dbReference type="NCBI Taxonomy" id="261450"/>
    <lineage>
        <taxon>Eukaryota</taxon>
        <taxon>Viridiplantae</taxon>
        <taxon>Streptophyta</taxon>
        <taxon>Embryophyta</taxon>
        <taxon>Tracheophyta</taxon>
        <taxon>Spermatophyta</taxon>
        <taxon>Magnoliopsida</taxon>
        <taxon>Ranunculales</taxon>
        <taxon>Ranunculaceae</taxon>
        <taxon>Coptidoideae</taxon>
        <taxon>Coptis</taxon>
    </lineage>
</organism>
<dbReference type="Proteomes" id="UP000631114">
    <property type="component" value="Unassembled WGS sequence"/>
</dbReference>
<feature type="region of interest" description="Disordered" evidence="1">
    <location>
        <begin position="170"/>
        <end position="220"/>
    </location>
</feature>
<keyword evidence="3" id="KW-1185">Reference proteome</keyword>
<evidence type="ECO:0000256" key="1">
    <source>
        <dbReference type="SAM" id="MobiDB-lite"/>
    </source>
</evidence>
<feature type="compositionally biased region" description="Polar residues" evidence="1">
    <location>
        <begin position="195"/>
        <end position="213"/>
    </location>
</feature>
<evidence type="ECO:0000313" key="3">
    <source>
        <dbReference type="Proteomes" id="UP000631114"/>
    </source>
</evidence>
<comment type="caution">
    <text evidence="2">The sequence shown here is derived from an EMBL/GenBank/DDBJ whole genome shotgun (WGS) entry which is preliminary data.</text>
</comment>
<feature type="compositionally biased region" description="Polar residues" evidence="1">
    <location>
        <begin position="125"/>
        <end position="137"/>
    </location>
</feature>
<reference evidence="2 3" key="1">
    <citation type="submission" date="2020-10" db="EMBL/GenBank/DDBJ databases">
        <title>The Coptis chinensis genome and diversification of protoberbering-type alkaloids.</title>
        <authorList>
            <person name="Wang B."/>
            <person name="Shu S."/>
            <person name="Song C."/>
            <person name="Liu Y."/>
        </authorList>
    </citation>
    <scope>NUCLEOTIDE SEQUENCE [LARGE SCALE GENOMIC DNA]</scope>
    <source>
        <strain evidence="2">HL-2020</strain>
        <tissue evidence="2">Leaf</tissue>
    </source>
</reference>
<feature type="region of interest" description="Disordered" evidence="1">
    <location>
        <begin position="124"/>
        <end position="151"/>
    </location>
</feature>
<evidence type="ECO:0000313" key="2">
    <source>
        <dbReference type="EMBL" id="KAF9601258.1"/>
    </source>
</evidence>
<dbReference type="EMBL" id="JADFTS010000006">
    <property type="protein sequence ID" value="KAF9601258.1"/>
    <property type="molecule type" value="Genomic_DNA"/>
</dbReference>
<dbReference type="AlphaFoldDB" id="A0A835HQH3"/>
<gene>
    <name evidence="2" type="ORF">IFM89_018368</name>
</gene>